<evidence type="ECO:0000313" key="3">
    <source>
        <dbReference type="Proteomes" id="UP001210865"/>
    </source>
</evidence>
<evidence type="ECO:0000313" key="2">
    <source>
        <dbReference type="EMBL" id="WBO21483.1"/>
    </source>
</evidence>
<feature type="signal peptide" evidence="1">
    <location>
        <begin position="1"/>
        <end position="30"/>
    </location>
</feature>
<reference evidence="2 3" key="1">
    <citation type="submission" date="2022-12" db="EMBL/GenBank/DDBJ databases">
        <title>Sphingomonas abieness sp. nov., an endophytic bacterium isolated from Abies koreana.</title>
        <authorList>
            <person name="Jiang L."/>
            <person name="Lee J."/>
        </authorList>
    </citation>
    <scope>NUCLEOTIDE SEQUENCE [LARGE SCALE GENOMIC DNA]</scope>
    <source>
        <strain evidence="3">PAMB 00755</strain>
    </source>
</reference>
<dbReference type="RefSeq" id="WP_270076132.1">
    <property type="nucleotide sequence ID" value="NZ_CP115174.1"/>
</dbReference>
<gene>
    <name evidence="2" type="ORF">PBT88_15015</name>
</gene>
<feature type="chain" id="PRO_5045072088" evidence="1">
    <location>
        <begin position="31"/>
        <end position="155"/>
    </location>
</feature>
<keyword evidence="3" id="KW-1185">Reference proteome</keyword>
<proteinExistence type="predicted"/>
<dbReference type="Proteomes" id="UP001210865">
    <property type="component" value="Chromosome"/>
</dbReference>
<accession>A0ABY7NJH4</accession>
<organism evidence="2 3">
    <name type="scientific">Sphingomonas abietis</name>
    <dbReference type="NCBI Taxonomy" id="3012344"/>
    <lineage>
        <taxon>Bacteria</taxon>
        <taxon>Pseudomonadati</taxon>
        <taxon>Pseudomonadota</taxon>
        <taxon>Alphaproteobacteria</taxon>
        <taxon>Sphingomonadales</taxon>
        <taxon>Sphingomonadaceae</taxon>
        <taxon>Sphingomonas</taxon>
    </lineage>
</organism>
<dbReference type="EMBL" id="CP115174">
    <property type="protein sequence ID" value="WBO21483.1"/>
    <property type="molecule type" value="Genomic_DNA"/>
</dbReference>
<keyword evidence="1" id="KW-0732">Signal</keyword>
<name>A0ABY7NJH4_9SPHN</name>
<evidence type="ECO:0000256" key="1">
    <source>
        <dbReference type="SAM" id="SignalP"/>
    </source>
</evidence>
<protein>
    <submittedName>
        <fullName evidence="2">Uncharacterized protein</fullName>
    </submittedName>
</protein>
<sequence length="155" mass="16094">MEVDMKRMARFLVISLPLGALSSVTAPAFAGSIFEAVNDPAPIIEGGRGQSHDVGGIAVYSDGLPAGKYKVVGMIRDDRVASPATGNPLRSQRIAHLAKAKGGNGVLYLGQVAGTHLVSEREEGGAPFASLATGTDYTHSEATIESKFLVIKSAD</sequence>